<dbReference type="AlphaFoldDB" id="A0AAD2DXQ7"/>
<dbReference type="GO" id="GO:0003777">
    <property type="term" value="F:microtubule motor activity"/>
    <property type="evidence" value="ECO:0007669"/>
    <property type="project" value="InterPro"/>
</dbReference>
<name>A0AAD2DXQ7_9LAMI</name>
<keyword evidence="1" id="KW-0175">Coiled coil</keyword>
<proteinExistence type="inferred from homology"/>
<comment type="similarity">
    <text evidence="3">Belongs to the TRAFAC class myosin-kinesin ATPase superfamily. Kinesin family.</text>
</comment>
<dbReference type="Pfam" id="PF00225">
    <property type="entry name" value="Kinesin"/>
    <property type="match status" value="1"/>
</dbReference>
<evidence type="ECO:0000256" key="3">
    <source>
        <dbReference type="PROSITE-ProRule" id="PRU00283"/>
    </source>
</evidence>
<feature type="domain" description="Kinesin motor" evidence="4">
    <location>
        <begin position="1"/>
        <end position="100"/>
    </location>
</feature>
<keyword evidence="2" id="KW-0505">Motor protein</keyword>
<dbReference type="PANTHER" id="PTHR47968">
    <property type="entry name" value="CENTROMERE PROTEIN E"/>
    <property type="match status" value="1"/>
</dbReference>
<dbReference type="InterPro" id="IPR027417">
    <property type="entry name" value="P-loop_NTPase"/>
</dbReference>
<accession>A0AAD2DXQ7</accession>
<dbReference type="GO" id="GO:0005524">
    <property type="term" value="F:ATP binding"/>
    <property type="evidence" value="ECO:0007669"/>
    <property type="project" value="InterPro"/>
</dbReference>
<organism evidence="5 6">
    <name type="scientific">Fraxinus pennsylvanica</name>
    <dbReference type="NCBI Taxonomy" id="56036"/>
    <lineage>
        <taxon>Eukaryota</taxon>
        <taxon>Viridiplantae</taxon>
        <taxon>Streptophyta</taxon>
        <taxon>Embryophyta</taxon>
        <taxon>Tracheophyta</taxon>
        <taxon>Spermatophyta</taxon>
        <taxon>Magnoliopsida</taxon>
        <taxon>eudicotyledons</taxon>
        <taxon>Gunneridae</taxon>
        <taxon>Pentapetalae</taxon>
        <taxon>asterids</taxon>
        <taxon>lamiids</taxon>
        <taxon>Lamiales</taxon>
        <taxon>Oleaceae</taxon>
        <taxon>Oleeae</taxon>
        <taxon>Fraxinus</taxon>
    </lineage>
</organism>
<dbReference type="GO" id="GO:0008017">
    <property type="term" value="F:microtubule binding"/>
    <property type="evidence" value="ECO:0007669"/>
    <property type="project" value="InterPro"/>
</dbReference>
<dbReference type="Proteomes" id="UP000834106">
    <property type="component" value="Chromosome 9"/>
</dbReference>
<evidence type="ECO:0000313" key="6">
    <source>
        <dbReference type="Proteomes" id="UP000834106"/>
    </source>
</evidence>
<dbReference type="InterPro" id="IPR027640">
    <property type="entry name" value="Kinesin-like_fam"/>
</dbReference>
<evidence type="ECO:0000256" key="1">
    <source>
        <dbReference type="ARBA" id="ARBA00023054"/>
    </source>
</evidence>
<evidence type="ECO:0000313" key="5">
    <source>
        <dbReference type="EMBL" id="CAI9767200.1"/>
    </source>
</evidence>
<reference evidence="5" key="1">
    <citation type="submission" date="2023-05" db="EMBL/GenBank/DDBJ databases">
        <authorList>
            <person name="Huff M."/>
        </authorList>
    </citation>
    <scope>NUCLEOTIDE SEQUENCE</scope>
</reference>
<keyword evidence="6" id="KW-1185">Reference proteome</keyword>
<gene>
    <name evidence="5" type="ORF">FPE_LOCUS14630</name>
</gene>
<dbReference type="GO" id="GO:0007018">
    <property type="term" value="P:microtubule-based movement"/>
    <property type="evidence" value="ECO:0007669"/>
    <property type="project" value="InterPro"/>
</dbReference>
<dbReference type="Gene3D" id="3.40.850.10">
    <property type="entry name" value="Kinesin motor domain"/>
    <property type="match status" value="1"/>
</dbReference>
<dbReference type="InterPro" id="IPR036961">
    <property type="entry name" value="Kinesin_motor_dom_sf"/>
</dbReference>
<evidence type="ECO:0000256" key="2">
    <source>
        <dbReference type="ARBA" id="ARBA00023175"/>
    </source>
</evidence>
<sequence>MVFCTNRDEIREFNKKGKRRDTWCPGNLVSETLKENLVDFAGSERAAKTGAEGVRLKEGSHINKSLMTLGTVIKKEVKMQVEKFSVCGWSKANRVVNYDI</sequence>
<dbReference type="InterPro" id="IPR001752">
    <property type="entry name" value="Kinesin_motor_dom"/>
</dbReference>
<dbReference type="PROSITE" id="PS50067">
    <property type="entry name" value="KINESIN_MOTOR_2"/>
    <property type="match status" value="1"/>
</dbReference>
<comment type="caution">
    <text evidence="3">Lacks conserved residue(s) required for the propagation of feature annotation.</text>
</comment>
<protein>
    <recommendedName>
        <fullName evidence="4">Kinesin motor domain-containing protein</fullName>
    </recommendedName>
</protein>
<dbReference type="PANTHER" id="PTHR47968:SF75">
    <property type="entry name" value="CENTROMERE-ASSOCIATED PROTEIN E"/>
    <property type="match status" value="1"/>
</dbReference>
<evidence type="ECO:0000259" key="4">
    <source>
        <dbReference type="PROSITE" id="PS50067"/>
    </source>
</evidence>
<dbReference type="EMBL" id="OU503044">
    <property type="protein sequence ID" value="CAI9767200.1"/>
    <property type="molecule type" value="Genomic_DNA"/>
</dbReference>
<dbReference type="SUPFAM" id="SSF52540">
    <property type="entry name" value="P-loop containing nucleoside triphosphate hydrolases"/>
    <property type="match status" value="1"/>
</dbReference>